<evidence type="ECO:0000313" key="9">
    <source>
        <dbReference type="Proteomes" id="UP001476583"/>
    </source>
</evidence>
<feature type="transmembrane region" description="Helical" evidence="7">
    <location>
        <begin position="24"/>
        <end position="48"/>
    </location>
</feature>
<evidence type="ECO:0000256" key="5">
    <source>
        <dbReference type="ARBA" id="ARBA00022989"/>
    </source>
</evidence>
<dbReference type="Proteomes" id="UP001476583">
    <property type="component" value="Chromosome"/>
</dbReference>
<accession>A0ABZ2RJU3</accession>
<reference evidence="8 9" key="1">
    <citation type="submission" date="2024-03" db="EMBL/GenBank/DDBJ databases">
        <title>Complete genome of BD2.</title>
        <authorList>
            <person name="Cao G."/>
        </authorList>
    </citation>
    <scope>NUCLEOTIDE SEQUENCE [LARGE SCALE GENOMIC DNA]</scope>
    <source>
        <strain evidence="8 9">BD2</strain>
    </source>
</reference>
<feature type="transmembrane region" description="Helical" evidence="7">
    <location>
        <begin position="343"/>
        <end position="361"/>
    </location>
</feature>
<keyword evidence="5 7" id="KW-1133">Transmembrane helix</keyword>
<gene>
    <name evidence="8" type="ORF">WG219_07345</name>
</gene>
<dbReference type="EMBL" id="CP148074">
    <property type="protein sequence ID" value="WXL27257.1"/>
    <property type="molecule type" value="Genomic_DNA"/>
</dbReference>
<protein>
    <submittedName>
        <fullName evidence="8">Oligosaccharide flippase family protein</fullName>
    </submittedName>
</protein>
<dbReference type="PANTHER" id="PTHR30250:SF10">
    <property type="entry name" value="LIPOPOLYSACCHARIDE BIOSYNTHESIS PROTEIN WZXC"/>
    <property type="match status" value="1"/>
</dbReference>
<comment type="similarity">
    <text evidence="2">Belongs to the polysaccharide synthase family.</text>
</comment>
<evidence type="ECO:0000256" key="4">
    <source>
        <dbReference type="ARBA" id="ARBA00022692"/>
    </source>
</evidence>
<feature type="transmembrane region" description="Helical" evidence="7">
    <location>
        <begin position="307"/>
        <end position="331"/>
    </location>
</feature>
<keyword evidence="9" id="KW-1185">Reference proteome</keyword>
<name>A0ABZ2RJU3_ECTME</name>
<proteinExistence type="inferred from homology"/>
<sequence>MALQIANAILPFVLIPYLTRTLGLSLYGVVALGMAIVQLACVLTDFGFNLSATHRIASNFENTLLVRKIASAVSICKLVLLIPIVAFIYFFLSFQEQSYGGNSHYFWLLLIPIIGQTFQPIWLFQGIERMGYISLCLVLARSSYVLLTLLWVTSSSDYLWVAVANGVAQLAAASIATLFMFRLGYWPIWPGIRFIRETFNQSVEFFWSRAAVATYTAGGAFYLGLVAGPTAVAYYSAAEQLYKGAQALFQPLSQALYPYMTKTRDTKLFFRILKIVVLLSILGLIVGLLIGEWFLVLLFGSEYSHSFPILAVFMVAFCITMPSILLGYPFLGALGDNRSANLSVIYGGLLQVVILFIIYLVGWTSEVVVVGSVMSVEVFVLAYRAFKAKALVSFMCAQEDAR</sequence>
<keyword evidence="4 7" id="KW-0812">Transmembrane</keyword>
<dbReference type="Pfam" id="PF01943">
    <property type="entry name" value="Polysacc_synt"/>
    <property type="match status" value="1"/>
</dbReference>
<keyword evidence="6 7" id="KW-0472">Membrane</keyword>
<feature type="transmembrane region" description="Helical" evidence="7">
    <location>
        <begin position="158"/>
        <end position="181"/>
    </location>
</feature>
<evidence type="ECO:0000256" key="6">
    <source>
        <dbReference type="ARBA" id="ARBA00023136"/>
    </source>
</evidence>
<evidence type="ECO:0000256" key="3">
    <source>
        <dbReference type="ARBA" id="ARBA00022475"/>
    </source>
</evidence>
<dbReference type="InterPro" id="IPR050833">
    <property type="entry name" value="Poly_Biosynth_Transport"/>
</dbReference>
<dbReference type="PANTHER" id="PTHR30250">
    <property type="entry name" value="PST FAMILY PREDICTED COLANIC ACID TRANSPORTER"/>
    <property type="match status" value="1"/>
</dbReference>
<feature type="transmembrane region" description="Helical" evidence="7">
    <location>
        <begin position="69"/>
        <end position="92"/>
    </location>
</feature>
<feature type="transmembrane region" description="Helical" evidence="7">
    <location>
        <begin position="104"/>
        <end position="124"/>
    </location>
</feature>
<evidence type="ECO:0000313" key="8">
    <source>
        <dbReference type="EMBL" id="WXL27257.1"/>
    </source>
</evidence>
<dbReference type="InterPro" id="IPR002797">
    <property type="entry name" value="Polysacc_synth"/>
</dbReference>
<comment type="subcellular location">
    <subcellularLocation>
        <location evidence="1">Cell membrane</location>
        <topology evidence="1">Multi-pass membrane protein</topology>
    </subcellularLocation>
</comment>
<feature type="transmembrane region" description="Helical" evidence="7">
    <location>
        <begin position="131"/>
        <end position="152"/>
    </location>
</feature>
<keyword evidence="3" id="KW-1003">Cell membrane</keyword>
<evidence type="ECO:0000256" key="1">
    <source>
        <dbReference type="ARBA" id="ARBA00004651"/>
    </source>
</evidence>
<feature type="transmembrane region" description="Helical" evidence="7">
    <location>
        <begin position="367"/>
        <end position="386"/>
    </location>
</feature>
<organism evidence="8 9">
    <name type="scientific">Ectopseudomonas mendocina</name>
    <name type="common">Pseudomonas mendocina</name>
    <dbReference type="NCBI Taxonomy" id="300"/>
    <lineage>
        <taxon>Bacteria</taxon>
        <taxon>Pseudomonadati</taxon>
        <taxon>Pseudomonadota</taxon>
        <taxon>Gammaproteobacteria</taxon>
        <taxon>Pseudomonadales</taxon>
        <taxon>Pseudomonadaceae</taxon>
        <taxon>Ectopseudomonas</taxon>
    </lineage>
</organism>
<evidence type="ECO:0000256" key="2">
    <source>
        <dbReference type="ARBA" id="ARBA00007430"/>
    </source>
</evidence>
<feature type="transmembrane region" description="Helical" evidence="7">
    <location>
        <begin position="272"/>
        <end position="295"/>
    </location>
</feature>
<evidence type="ECO:0000256" key="7">
    <source>
        <dbReference type="SAM" id="Phobius"/>
    </source>
</evidence>